<comment type="caution">
    <text evidence="2">The sequence shown here is derived from an EMBL/GenBank/DDBJ whole genome shotgun (WGS) entry which is preliminary data.</text>
</comment>
<dbReference type="Proteomes" id="UP000276282">
    <property type="component" value="Unassembled WGS sequence"/>
</dbReference>
<dbReference type="Pfam" id="PF14088">
    <property type="entry name" value="DUF4268"/>
    <property type="match status" value="1"/>
</dbReference>
<dbReference type="AlphaFoldDB" id="A0A495PWD1"/>
<dbReference type="EMBL" id="RBLG01000002">
    <property type="protein sequence ID" value="RKS53798.1"/>
    <property type="molecule type" value="Genomic_DNA"/>
</dbReference>
<keyword evidence="3" id="KW-1185">Reference proteome</keyword>
<dbReference type="InterPro" id="IPR011856">
    <property type="entry name" value="tRNA_endonuc-like_dom_sf"/>
</dbReference>
<proteinExistence type="predicted"/>
<sequence length="363" mass="43226">MYRINKLTNDIEKLDERLFKDLGFRERDHLQEWIAKNPEVLGEEFLIIQKEFSGFNDTNERLDLLALDKEGNVVIIENKLDDSGRDVTWQALKYASYCSTLTTKQIINLFQDYLNKCNQEEQAEDLINAFLEHTEEELYLNPGDQRIIFVANHFRKEVTSTVLWLLSHNIQVQCFRATPFTQHEDIFLQIEQIIPLPETEEFMIDAQEKKREDLEKGKGLSETRKTQLEFWKKFRDHLLEHDDIQKLQTPRPQYWFDVALGKSGVHISNLFNVSKSELGVRIYIGNKNVAEWLPYFLENKEKIESFVGEELLWDPNPENKDKIIVLNKKFLLEDRDNWDEAIEWMSEMTIKFRRIFMDLIRSK</sequence>
<dbReference type="RefSeq" id="WP_147405649.1">
    <property type="nucleotide sequence ID" value="NZ_RBLG01000002.1"/>
</dbReference>
<protein>
    <submittedName>
        <fullName evidence="2">Uncharacterized protein DUF91</fullName>
    </submittedName>
</protein>
<evidence type="ECO:0000313" key="2">
    <source>
        <dbReference type="EMBL" id="RKS53798.1"/>
    </source>
</evidence>
<feature type="domain" description="DUF4268" evidence="1">
    <location>
        <begin position="227"/>
        <end position="358"/>
    </location>
</feature>
<evidence type="ECO:0000259" key="1">
    <source>
        <dbReference type="Pfam" id="PF14088"/>
    </source>
</evidence>
<organism evidence="2 3">
    <name type="scientific">Gillisia mitskevichiae</name>
    <dbReference type="NCBI Taxonomy" id="270921"/>
    <lineage>
        <taxon>Bacteria</taxon>
        <taxon>Pseudomonadati</taxon>
        <taxon>Bacteroidota</taxon>
        <taxon>Flavobacteriia</taxon>
        <taxon>Flavobacteriales</taxon>
        <taxon>Flavobacteriaceae</taxon>
        <taxon>Gillisia</taxon>
    </lineage>
</organism>
<accession>A0A495PWD1</accession>
<gene>
    <name evidence="2" type="ORF">BC962_2055</name>
</gene>
<reference evidence="2 3" key="1">
    <citation type="submission" date="2018-10" db="EMBL/GenBank/DDBJ databases">
        <title>Genomic Encyclopedia of Archaeal and Bacterial Type Strains, Phase II (KMG-II): from individual species to whole genera.</title>
        <authorList>
            <person name="Goeker M."/>
        </authorList>
    </citation>
    <scope>NUCLEOTIDE SEQUENCE [LARGE SCALE GENOMIC DNA]</scope>
    <source>
        <strain evidence="2 3">DSM 19839</strain>
    </source>
</reference>
<name>A0A495PWD1_9FLAO</name>
<dbReference type="GO" id="GO:0003676">
    <property type="term" value="F:nucleic acid binding"/>
    <property type="evidence" value="ECO:0007669"/>
    <property type="project" value="InterPro"/>
</dbReference>
<dbReference type="InterPro" id="IPR025364">
    <property type="entry name" value="DUF4268"/>
</dbReference>
<dbReference type="OrthoDB" id="9798761at2"/>
<evidence type="ECO:0000313" key="3">
    <source>
        <dbReference type="Proteomes" id="UP000276282"/>
    </source>
</evidence>
<dbReference type="Gene3D" id="3.40.1350.10">
    <property type="match status" value="1"/>
</dbReference>